<reference evidence="1 2" key="1">
    <citation type="submission" date="2020-08" db="EMBL/GenBank/DDBJ databases">
        <title>Genome public.</title>
        <authorList>
            <person name="Liu C."/>
            <person name="Sun Q."/>
        </authorList>
    </citation>
    <scope>NUCLEOTIDE SEQUENCE [LARGE SCALE GENOMIC DNA]</scope>
    <source>
        <strain evidence="1 2">BX4</strain>
    </source>
</reference>
<comment type="caution">
    <text evidence="1">The sequence shown here is derived from an EMBL/GenBank/DDBJ whole genome shotgun (WGS) entry which is preliminary data.</text>
</comment>
<keyword evidence="2" id="KW-1185">Reference proteome</keyword>
<gene>
    <name evidence="1" type="ORF">H8S00_03455</name>
</gene>
<dbReference type="EMBL" id="JACOOZ010000002">
    <property type="protein sequence ID" value="MBC5667048.1"/>
    <property type="molecule type" value="Genomic_DNA"/>
</dbReference>
<proteinExistence type="predicted"/>
<evidence type="ECO:0000313" key="1">
    <source>
        <dbReference type="EMBL" id="MBC5667048.1"/>
    </source>
</evidence>
<dbReference type="Proteomes" id="UP000597877">
    <property type="component" value="Unassembled WGS sequence"/>
</dbReference>
<evidence type="ECO:0000313" key="2">
    <source>
        <dbReference type="Proteomes" id="UP000597877"/>
    </source>
</evidence>
<protein>
    <submittedName>
        <fullName evidence="1">Uncharacterized protein</fullName>
    </submittedName>
</protein>
<dbReference type="RefSeq" id="WP_186839995.1">
    <property type="nucleotide sequence ID" value="NZ_JACOOZ010000002.1"/>
</dbReference>
<accession>A0ABR7F0A5</accession>
<organism evidence="1 2">
    <name type="scientific">Eubacterium segne</name>
    <dbReference type="NCBI Taxonomy" id="2763045"/>
    <lineage>
        <taxon>Bacteria</taxon>
        <taxon>Bacillati</taxon>
        <taxon>Bacillota</taxon>
        <taxon>Clostridia</taxon>
        <taxon>Eubacteriales</taxon>
        <taxon>Eubacteriaceae</taxon>
        <taxon>Eubacterium</taxon>
    </lineage>
</organism>
<sequence>MEKENGRKDMTQLVQGLDDRVYGYEKRENTNFVVTSGISDWAIKFKTGCKSEYVIINIQGK</sequence>
<name>A0ABR7F0A5_9FIRM</name>